<feature type="region of interest" description="Disordered" evidence="1">
    <location>
        <begin position="88"/>
        <end position="124"/>
    </location>
</feature>
<organism evidence="2 3">
    <name type="scientific">Cymbomonas tetramitiformis</name>
    <dbReference type="NCBI Taxonomy" id="36881"/>
    <lineage>
        <taxon>Eukaryota</taxon>
        <taxon>Viridiplantae</taxon>
        <taxon>Chlorophyta</taxon>
        <taxon>Pyramimonadophyceae</taxon>
        <taxon>Pyramimonadales</taxon>
        <taxon>Pyramimonadaceae</taxon>
        <taxon>Cymbomonas</taxon>
    </lineage>
</organism>
<accession>A0AAE0L0G4</accession>
<dbReference type="Proteomes" id="UP001190700">
    <property type="component" value="Unassembled WGS sequence"/>
</dbReference>
<dbReference type="EMBL" id="LGRX02012553">
    <property type="protein sequence ID" value="KAK3267214.1"/>
    <property type="molecule type" value="Genomic_DNA"/>
</dbReference>
<dbReference type="AlphaFoldDB" id="A0AAE0L0G4"/>
<protein>
    <submittedName>
        <fullName evidence="2">Uncharacterized protein</fullName>
    </submittedName>
</protein>
<gene>
    <name evidence="2" type="ORF">CYMTET_24216</name>
</gene>
<proteinExistence type="predicted"/>
<evidence type="ECO:0000256" key="1">
    <source>
        <dbReference type="SAM" id="MobiDB-lite"/>
    </source>
</evidence>
<name>A0AAE0L0G4_9CHLO</name>
<reference evidence="2 3" key="1">
    <citation type="journal article" date="2015" name="Genome Biol. Evol.">
        <title>Comparative Genomics of a Bacterivorous Green Alga Reveals Evolutionary Causalities and Consequences of Phago-Mixotrophic Mode of Nutrition.</title>
        <authorList>
            <person name="Burns J.A."/>
            <person name="Paasch A."/>
            <person name="Narechania A."/>
            <person name="Kim E."/>
        </authorList>
    </citation>
    <scope>NUCLEOTIDE SEQUENCE [LARGE SCALE GENOMIC DNA]</scope>
    <source>
        <strain evidence="2 3">PLY_AMNH</strain>
    </source>
</reference>
<sequence>MCAGRHRRARFSDVVEFSTQVAASPTVSGVAKGLDARRTPLSFEPFYDITLADAFVLGKDGLRVQILKSGHVTPILLATELQASGRAGKAYRPEGAGARKREAAKERADRSPPPAKRPRPVAKKKLQGDGVGVCAYMCLLGHFPAAGSNPSSAAGMPNLHLRICGNHRGLGGSIRLLRVGFPRAFRQRFDRDHSLVR</sequence>
<keyword evidence="3" id="KW-1185">Reference proteome</keyword>
<evidence type="ECO:0000313" key="2">
    <source>
        <dbReference type="EMBL" id="KAK3267214.1"/>
    </source>
</evidence>
<comment type="caution">
    <text evidence="2">The sequence shown here is derived from an EMBL/GenBank/DDBJ whole genome shotgun (WGS) entry which is preliminary data.</text>
</comment>
<feature type="compositionally biased region" description="Basic and acidic residues" evidence="1">
    <location>
        <begin position="97"/>
        <end position="110"/>
    </location>
</feature>
<evidence type="ECO:0000313" key="3">
    <source>
        <dbReference type="Proteomes" id="UP001190700"/>
    </source>
</evidence>